<dbReference type="GeneID" id="28768077"/>
<protein>
    <submittedName>
        <fullName evidence="2">Uncharacterized protein</fullName>
    </submittedName>
</protein>
<reference evidence="2 3" key="1">
    <citation type="submission" date="2016-05" db="EMBL/GenBank/DDBJ databases">
        <title>Comparative analysis of secretome profiles of manganese(II)-oxidizing ascomycete fungi.</title>
        <authorList>
            <consortium name="DOE Joint Genome Institute"/>
            <person name="Zeiner C.A."/>
            <person name="Purvine S.O."/>
            <person name="Zink E.M."/>
            <person name="Wu S."/>
            <person name="Pasa-Tolic L."/>
            <person name="Chaput D.L."/>
            <person name="Haridas S."/>
            <person name="Grigoriev I.V."/>
            <person name="Santelli C.M."/>
            <person name="Hansel C.M."/>
        </authorList>
    </citation>
    <scope>NUCLEOTIDE SEQUENCE [LARGE SCALE GENOMIC DNA]</scope>
    <source>
        <strain evidence="2 3">AP3s5-JAC2a</strain>
    </source>
</reference>
<dbReference type="EMBL" id="KV441549">
    <property type="protein sequence ID" value="OAG10168.1"/>
    <property type="molecule type" value="Genomic_DNA"/>
</dbReference>
<dbReference type="OrthoDB" id="3792259at2759"/>
<dbReference type="InParanoid" id="A0A177CT55"/>
<proteinExistence type="predicted"/>
<organism evidence="2 3">
    <name type="scientific">Paraphaeosphaeria sporulosa</name>
    <dbReference type="NCBI Taxonomy" id="1460663"/>
    <lineage>
        <taxon>Eukaryota</taxon>
        <taxon>Fungi</taxon>
        <taxon>Dikarya</taxon>
        <taxon>Ascomycota</taxon>
        <taxon>Pezizomycotina</taxon>
        <taxon>Dothideomycetes</taxon>
        <taxon>Pleosporomycetidae</taxon>
        <taxon>Pleosporales</taxon>
        <taxon>Massarineae</taxon>
        <taxon>Didymosphaeriaceae</taxon>
        <taxon>Paraphaeosphaeria</taxon>
    </lineage>
</organism>
<sequence length="489" mass="54190">MDACYGRNVCGYSWADDDDDEFDMEHFKATAANFEYYSNSASGSDEAASAGDKGDGDDSSPATHAKTSDGEDCDYSDCDIPPRPSTPEPSFRGDDDDDPGLPAHPLDWSMAPGDDVATTEARAEAHACPYKKLPAPPEFYLQVPFEYDRPPGLPPNTLHDLEYSAPWKPAYEALMFEDAHSYAGAYRNNKVQRGVDCRKMMLLRGSPLRQEVKYEEETDDAWRQELELEGTFQEEIQLEEAYQEDFDLEEDISLYEAATFERWEMEQAEEKKAKTFEVYKDEIEAKMGVQGDIVGGARDESNVAIAVATSCPIIFTMADELAHEAQKAGDLGSASANDSRESKKHDSVHEEHDTSLFLNNENPSRSTTPESLAIASTDEEIDVVKDSPFFLPLDKEPCPENGDEDNMRDALSRTAMEEEQKDEIDAFFTSAVRSAWSLSTANDTAHESSSPHKLVVVLPIAHVKGLRGPVVEESAITKIIRKTKTSPAA</sequence>
<gene>
    <name evidence="2" type="ORF">CC84DRAFT_1256057</name>
</gene>
<dbReference type="RefSeq" id="XP_018040533.1">
    <property type="nucleotide sequence ID" value="XM_018184591.1"/>
</dbReference>
<accession>A0A177CT55</accession>
<dbReference type="Proteomes" id="UP000077069">
    <property type="component" value="Unassembled WGS sequence"/>
</dbReference>
<feature type="region of interest" description="Disordered" evidence="1">
    <location>
        <begin position="328"/>
        <end position="370"/>
    </location>
</feature>
<name>A0A177CT55_9PLEO</name>
<evidence type="ECO:0000313" key="2">
    <source>
        <dbReference type="EMBL" id="OAG10168.1"/>
    </source>
</evidence>
<feature type="compositionally biased region" description="Polar residues" evidence="1">
    <location>
        <begin position="356"/>
        <end position="370"/>
    </location>
</feature>
<keyword evidence="3" id="KW-1185">Reference proteome</keyword>
<feature type="compositionally biased region" description="Basic and acidic residues" evidence="1">
    <location>
        <begin position="338"/>
        <end position="354"/>
    </location>
</feature>
<feature type="compositionally biased region" description="Low complexity" evidence="1">
    <location>
        <begin position="38"/>
        <end position="51"/>
    </location>
</feature>
<feature type="region of interest" description="Disordered" evidence="1">
    <location>
        <begin position="38"/>
        <end position="120"/>
    </location>
</feature>
<evidence type="ECO:0000313" key="3">
    <source>
        <dbReference type="Proteomes" id="UP000077069"/>
    </source>
</evidence>
<dbReference type="AlphaFoldDB" id="A0A177CT55"/>
<evidence type="ECO:0000256" key="1">
    <source>
        <dbReference type="SAM" id="MobiDB-lite"/>
    </source>
</evidence>